<sequence length="40" mass="4650">MSEEDKTDSKSIRIERFIDDGEGLIITYPPEHDTHSEDQD</sequence>
<name>A0A0H5QCZ7_9ZZZZ</name>
<reference evidence="1" key="2">
    <citation type="submission" date="2015-07" db="EMBL/GenBank/DDBJ databases">
        <title>Plasmids, circular viruses and viroids from rat gut.</title>
        <authorList>
            <person name="Jorgensen T.J."/>
            <person name="Hansen M.A."/>
            <person name="Xu Z."/>
            <person name="Tabak M.A."/>
            <person name="Sorensen S.J."/>
            <person name="Hansen L.H."/>
        </authorList>
    </citation>
    <scope>NUCLEOTIDE SEQUENCE</scope>
    <source>
        <plasmid evidence="1">pRGRH0135</plasmid>
    </source>
</reference>
<evidence type="ECO:0000313" key="1">
    <source>
        <dbReference type="EMBL" id="CRY94032.1"/>
    </source>
</evidence>
<reference evidence="1" key="1">
    <citation type="submission" date="2015-06" db="EMBL/GenBank/DDBJ databases">
        <authorList>
            <person name="Joergensen T."/>
        </authorList>
    </citation>
    <scope>NUCLEOTIDE SEQUENCE</scope>
    <source>
        <plasmid evidence="1">pRGRH0135</plasmid>
    </source>
</reference>
<keyword evidence="1" id="KW-0614">Plasmid</keyword>
<protein>
    <submittedName>
        <fullName evidence="1">Uncharacterized protein</fullName>
    </submittedName>
</protein>
<organism evidence="1">
    <name type="scientific">uncultured prokaryote</name>
    <dbReference type="NCBI Taxonomy" id="198431"/>
    <lineage>
        <taxon>unclassified sequences</taxon>
        <taxon>environmental samples</taxon>
    </lineage>
</organism>
<geneLocation type="plasmid" evidence="1">
    <name>pRGRH0135</name>
</geneLocation>
<accession>A0A0H5QCZ7</accession>
<dbReference type="EMBL" id="LN852825">
    <property type="protein sequence ID" value="CRY94032.1"/>
    <property type="molecule type" value="Genomic_DNA"/>
</dbReference>
<dbReference type="AlphaFoldDB" id="A0A0H5QCZ7"/>
<proteinExistence type="predicted"/>